<comment type="caution">
    <text evidence="1">The sequence shown here is derived from an EMBL/GenBank/DDBJ whole genome shotgun (WGS) entry which is preliminary data.</text>
</comment>
<name>A0A699J4Z4_TANCI</name>
<sequence length="46" mass="4675">LACHNVVEVDLAEAVGGDVVVEAADGDVGIVLVVGDKAYSLPKRDP</sequence>
<evidence type="ECO:0000313" key="1">
    <source>
        <dbReference type="EMBL" id="GFA09015.1"/>
    </source>
</evidence>
<protein>
    <submittedName>
        <fullName evidence="1">Uncharacterized protein</fullName>
    </submittedName>
</protein>
<dbReference type="EMBL" id="BKCJ010367377">
    <property type="protein sequence ID" value="GFA09015.1"/>
    <property type="molecule type" value="Genomic_DNA"/>
</dbReference>
<dbReference type="AlphaFoldDB" id="A0A699J4Z4"/>
<organism evidence="1">
    <name type="scientific">Tanacetum cinerariifolium</name>
    <name type="common">Dalmatian daisy</name>
    <name type="synonym">Chrysanthemum cinerariifolium</name>
    <dbReference type="NCBI Taxonomy" id="118510"/>
    <lineage>
        <taxon>Eukaryota</taxon>
        <taxon>Viridiplantae</taxon>
        <taxon>Streptophyta</taxon>
        <taxon>Embryophyta</taxon>
        <taxon>Tracheophyta</taxon>
        <taxon>Spermatophyta</taxon>
        <taxon>Magnoliopsida</taxon>
        <taxon>eudicotyledons</taxon>
        <taxon>Gunneridae</taxon>
        <taxon>Pentapetalae</taxon>
        <taxon>asterids</taxon>
        <taxon>campanulids</taxon>
        <taxon>Asterales</taxon>
        <taxon>Asteraceae</taxon>
        <taxon>Asteroideae</taxon>
        <taxon>Anthemideae</taxon>
        <taxon>Anthemidinae</taxon>
        <taxon>Tanacetum</taxon>
    </lineage>
</organism>
<proteinExistence type="predicted"/>
<feature type="non-terminal residue" evidence="1">
    <location>
        <position position="1"/>
    </location>
</feature>
<reference evidence="1" key="1">
    <citation type="journal article" date="2019" name="Sci. Rep.">
        <title>Draft genome of Tanacetum cinerariifolium, the natural source of mosquito coil.</title>
        <authorList>
            <person name="Yamashiro T."/>
            <person name="Shiraishi A."/>
            <person name="Satake H."/>
            <person name="Nakayama K."/>
        </authorList>
    </citation>
    <scope>NUCLEOTIDE SEQUENCE</scope>
</reference>
<gene>
    <name evidence="1" type="ORF">Tci_580987</name>
</gene>
<accession>A0A699J4Z4</accession>